<dbReference type="AlphaFoldDB" id="A0A3R8RBP2"/>
<dbReference type="Pfam" id="PF11311">
    <property type="entry name" value="DUF3114"/>
    <property type="match status" value="1"/>
</dbReference>
<comment type="caution">
    <text evidence="1">The sequence shown here is derived from an EMBL/GenBank/DDBJ whole genome shotgun (WGS) entry which is preliminary data.</text>
</comment>
<evidence type="ECO:0000313" key="2">
    <source>
        <dbReference type="Proteomes" id="UP000274117"/>
    </source>
</evidence>
<protein>
    <submittedName>
        <fullName evidence="1">DUF3114 domain-containing protein</fullName>
    </submittedName>
</protein>
<organism evidence="1 2">
    <name type="scientific">Streptococcus suis</name>
    <dbReference type="NCBI Taxonomy" id="1307"/>
    <lineage>
        <taxon>Bacteria</taxon>
        <taxon>Bacillati</taxon>
        <taxon>Bacillota</taxon>
        <taxon>Bacilli</taxon>
        <taxon>Lactobacillales</taxon>
        <taxon>Streptococcaceae</taxon>
        <taxon>Streptococcus</taxon>
    </lineage>
</organism>
<dbReference type="Proteomes" id="UP000274117">
    <property type="component" value="Unassembled WGS sequence"/>
</dbReference>
<dbReference type="EMBL" id="RSDO01000011">
    <property type="protein sequence ID" value="RRR52235.1"/>
    <property type="molecule type" value="Genomic_DNA"/>
</dbReference>
<evidence type="ECO:0000313" key="1">
    <source>
        <dbReference type="EMBL" id="RRR52235.1"/>
    </source>
</evidence>
<proteinExistence type="predicted"/>
<dbReference type="InterPro" id="IPR021462">
    <property type="entry name" value="DUF3114"/>
</dbReference>
<accession>A0A3R8RBP2</accession>
<reference evidence="1 2" key="2">
    <citation type="submission" date="2018-12" db="EMBL/GenBank/DDBJ databases">
        <title>Whole-genome sequences of fifteen clinical Streptococcus suis strains isolated from pigs between 2006 and 2018.</title>
        <authorList>
            <person name="Stevens M.J.A."/>
            <person name="Cernela N."/>
            <person name="Spoerry Serrano N."/>
            <person name="Schmitt S."/>
            <person name="Schrenzel J."/>
            <person name="Stephan R."/>
        </authorList>
    </citation>
    <scope>NUCLEOTIDE SEQUENCE [LARGE SCALE GENOMIC DNA]</scope>
    <source>
        <strain evidence="1 2">PP422</strain>
    </source>
</reference>
<sequence length="334" mass="39290">MAVWFIMIWQVLLLAVLICLPFLPWRKCRTCSIPLQAKRLDQLTFASLACAETLKEMRRNLDQASSAQLVDQIIASLEFPEELEQKHLTWLMGQMDQNLPPHHAFWREFARLVDLAYPDESLPKQVHQLRYLISYQQAAWVRRHYGQGKSDWQALTSYLSTLPRRSYQLRQSARLHNKQLFRREKLTQSLPLNIKVLIHFHSEFILDEKGNFALILDETPTLNGQVNGASFNYARANNRRHYQLDMKPVGPHDPVYRKKILRSKAGAYLSPVRIYWFQLRKSKVGWDHSYFNRQGIFSSGGNSRAARVAKLRKEFSRDIGFRLCQKIKSWYNKE</sequence>
<reference evidence="1 2" key="1">
    <citation type="submission" date="2018-11" db="EMBL/GenBank/DDBJ databases">
        <authorList>
            <person name="Stevens M.J."/>
            <person name="Cernela N."/>
            <person name="Spoerry Serrano N."/>
            <person name="Schmitt S."/>
            <person name="Schrenzel J."/>
            <person name="Stephan R."/>
        </authorList>
    </citation>
    <scope>NUCLEOTIDE SEQUENCE [LARGE SCALE GENOMIC DNA]</scope>
    <source>
        <strain evidence="1 2">PP422</strain>
    </source>
</reference>
<name>A0A3R8RBP2_STRSU</name>
<gene>
    <name evidence="1" type="ORF">EI998_06985</name>
</gene>